<dbReference type="SMART" id="SM00028">
    <property type="entry name" value="TPR"/>
    <property type="match status" value="6"/>
</dbReference>
<evidence type="ECO:0000256" key="2">
    <source>
        <dbReference type="ARBA" id="ARBA00022803"/>
    </source>
</evidence>
<keyword evidence="2 3" id="KW-0802">TPR repeat</keyword>
<dbReference type="PANTHER" id="PTHR45641:SF19">
    <property type="entry name" value="NEPHROCYSTIN-3"/>
    <property type="match status" value="1"/>
</dbReference>
<reference evidence="4" key="1">
    <citation type="submission" date="2020-01" db="EMBL/GenBank/DDBJ databases">
        <authorList>
            <person name="Meier V. D."/>
            <person name="Meier V D."/>
        </authorList>
    </citation>
    <scope>NUCLEOTIDE SEQUENCE</scope>
    <source>
        <strain evidence="4">HLG_WM_MAG_06</strain>
    </source>
</reference>
<feature type="repeat" description="TPR" evidence="3">
    <location>
        <begin position="245"/>
        <end position="278"/>
    </location>
</feature>
<evidence type="ECO:0000256" key="3">
    <source>
        <dbReference type="PROSITE-ProRule" id="PRU00339"/>
    </source>
</evidence>
<evidence type="ECO:0000256" key="1">
    <source>
        <dbReference type="ARBA" id="ARBA00022737"/>
    </source>
</evidence>
<dbReference type="PANTHER" id="PTHR45641">
    <property type="entry name" value="TETRATRICOPEPTIDE REPEAT PROTEIN (AFU_ORTHOLOGUE AFUA_6G03870)"/>
    <property type="match status" value="1"/>
</dbReference>
<dbReference type="InterPro" id="IPR011990">
    <property type="entry name" value="TPR-like_helical_dom_sf"/>
</dbReference>
<dbReference type="PROSITE" id="PS50005">
    <property type="entry name" value="TPR"/>
    <property type="match status" value="2"/>
</dbReference>
<dbReference type="EMBL" id="CACVAP010000051">
    <property type="protein sequence ID" value="CAA6806905.1"/>
    <property type="molecule type" value="Genomic_DNA"/>
</dbReference>
<protein>
    <recommendedName>
        <fullName evidence="5">Kinesin light chain</fullName>
    </recommendedName>
</protein>
<sequence>MDNTETAVDEIMVKTFMNMGSKYNQEKEYVLSEKSYQQALELRTKLANINPGKHKPLLIETFTALAKLYEGQGIYDSAIEKYREVVTLSRILLRETRLSSYALLLAQTATKVAQIHQEHQNRPLAQYFYTEALENYNLLEQEKDYTYHQIALLKIYMQLITLYEDESLFTHAEQYYKLALSSCDLLIERGLTEYSNQLGQLNCDLASLYFFQADFEKAKVHYHLSIDILFDFIQEDSESYTESLAIVQNNLASIYATEKNYDEALTYYKRALPHLSTLAEKNPSKYGYNVAVLFKNLASIYFHKKNVEKTEFFHFKSIEVFEEFTEYNEEKYNIELASCIVDGVEYYKQHSLTLYNAENILRQYRFHQEAEKLLGRIYNLRKSKIKEKI</sequence>
<gene>
    <name evidence="4" type="ORF">HELGO_WM15613</name>
</gene>
<evidence type="ECO:0000313" key="4">
    <source>
        <dbReference type="EMBL" id="CAA6806905.1"/>
    </source>
</evidence>
<dbReference type="SUPFAM" id="SSF48452">
    <property type="entry name" value="TPR-like"/>
    <property type="match status" value="1"/>
</dbReference>
<dbReference type="AlphaFoldDB" id="A0A6S6SUC9"/>
<dbReference type="Pfam" id="PF13181">
    <property type="entry name" value="TPR_8"/>
    <property type="match status" value="1"/>
</dbReference>
<dbReference type="InterPro" id="IPR019734">
    <property type="entry name" value="TPR_rpt"/>
</dbReference>
<dbReference type="Gene3D" id="1.25.40.10">
    <property type="entry name" value="Tetratricopeptide repeat domain"/>
    <property type="match status" value="2"/>
</dbReference>
<name>A0A6S6SUC9_9BACT</name>
<proteinExistence type="predicted"/>
<organism evidence="4">
    <name type="scientific">uncultured Sulfurovum sp</name>
    <dbReference type="NCBI Taxonomy" id="269237"/>
    <lineage>
        <taxon>Bacteria</taxon>
        <taxon>Pseudomonadati</taxon>
        <taxon>Campylobacterota</taxon>
        <taxon>Epsilonproteobacteria</taxon>
        <taxon>Campylobacterales</taxon>
        <taxon>Sulfurovaceae</taxon>
        <taxon>Sulfurovum</taxon>
        <taxon>environmental samples</taxon>
    </lineage>
</organism>
<keyword evidence="1" id="KW-0677">Repeat</keyword>
<accession>A0A6S6SUC9</accession>
<feature type="repeat" description="TPR" evidence="3">
    <location>
        <begin position="13"/>
        <end position="46"/>
    </location>
</feature>
<evidence type="ECO:0008006" key="5">
    <source>
        <dbReference type="Google" id="ProtNLM"/>
    </source>
</evidence>